<dbReference type="GO" id="GO:0016301">
    <property type="term" value="F:kinase activity"/>
    <property type="evidence" value="ECO:0007669"/>
    <property type="project" value="UniProtKB-KW"/>
</dbReference>
<keyword evidence="2" id="KW-0808">Transferase</keyword>
<feature type="domain" description="Pyrrolo-quinoline quinone repeat" evidence="1">
    <location>
        <begin position="208"/>
        <end position="348"/>
    </location>
</feature>
<evidence type="ECO:0000313" key="3">
    <source>
        <dbReference type="Proteomes" id="UP000035016"/>
    </source>
</evidence>
<dbReference type="PANTHER" id="PTHR34512:SF30">
    <property type="entry name" value="OUTER MEMBRANE PROTEIN ASSEMBLY FACTOR BAMB"/>
    <property type="match status" value="1"/>
</dbReference>
<dbReference type="Proteomes" id="UP000035016">
    <property type="component" value="Chromosome Chromosome"/>
</dbReference>
<dbReference type="EMBL" id="LN831790">
    <property type="protein sequence ID" value="CQR66118.1"/>
    <property type="molecule type" value="Genomic_DNA"/>
</dbReference>
<dbReference type="InterPro" id="IPR015943">
    <property type="entry name" value="WD40/YVTN_repeat-like_dom_sf"/>
</dbReference>
<dbReference type="SUPFAM" id="SSF50998">
    <property type="entry name" value="Quinoprotein alcohol dehydrogenase-like"/>
    <property type="match status" value="2"/>
</dbReference>
<organism evidence="2 3">
    <name type="scientific">Streptomyces leeuwenhoekii</name>
    <dbReference type="NCBI Taxonomy" id="1437453"/>
    <lineage>
        <taxon>Bacteria</taxon>
        <taxon>Bacillati</taxon>
        <taxon>Actinomycetota</taxon>
        <taxon>Actinomycetes</taxon>
        <taxon>Kitasatosporales</taxon>
        <taxon>Streptomycetaceae</taxon>
        <taxon>Streptomyces</taxon>
    </lineage>
</organism>
<feature type="domain" description="Pyrrolo-quinoline quinone repeat" evidence="1">
    <location>
        <begin position="52"/>
        <end position="205"/>
    </location>
</feature>
<dbReference type="Gene3D" id="2.130.10.10">
    <property type="entry name" value="YVTN repeat-like/Quinoprotein amine dehydrogenase"/>
    <property type="match status" value="2"/>
</dbReference>
<proteinExistence type="predicted"/>
<accession>A0A0F7W609</accession>
<evidence type="ECO:0000259" key="1">
    <source>
        <dbReference type="Pfam" id="PF13360"/>
    </source>
</evidence>
<gene>
    <name evidence="2" type="primary">sle_66640</name>
</gene>
<reference evidence="2 3" key="1">
    <citation type="submission" date="2015-02" db="EMBL/GenBank/DDBJ databases">
        <authorList>
            <person name="Gomez-Escribano P.J."/>
        </authorList>
    </citation>
    <scope>NUCLEOTIDE SEQUENCE [LARGE SCALE GENOMIC DNA]</scope>
    <source>
        <strain evidence="3">C34 (DSM 42122 / NRRL B-24963)</strain>
    </source>
</reference>
<evidence type="ECO:0000313" key="2">
    <source>
        <dbReference type="EMBL" id="CQR66118.1"/>
    </source>
</evidence>
<dbReference type="RefSeq" id="WP_078648295.1">
    <property type="nucleotide sequence ID" value="NZ_AZSD01000257.1"/>
</dbReference>
<protein>
    <submittedName>
        <fullName evidence="2">Protein Kinase Pyrrolo-Quinoline Quinone</fullName>
    </submittedName>
</protein>
<keyword evidence="2" id="KW-0418">Kinase</keyword>
<dbReference type="InterPro" id="IPR011047">
    <property type="entry name" value="Quinoprotein_ADH-like_sf"/>
</dbReference>
<dbReference type="AlphaFoldDB" id="A0A0F7W609"/>
<dbReference type="SMART" id="SM00564">
    <property type="entry name" value="PQQ"/>
    <property type="match status" value="5"/>
</dbReference>
<dbReference type="Pfam" id="PF13360">
    <property type="entry name" value="PQQ_2"/>
    <property type="match status" value="2"/>
</dbReference>
<dbReference type="PANTHER" id="PTHR34512">
    <property type="entry name" value="CELL SURFACE PROTEIN"/>
    <property type="match status" value="1"/>
</dbReference>
<dbReference type="KEGG" id="sle:sle_66640"/>
<sequence>MPSIPAYRHDPVKSVLAGRLDGAFHWDREPVVCGYRRLSHDSSHLGRTVPVPVSSTPAVVSGAGVVVASDDGRLRFFDPSLTKVYWERRLDRSVYASLVVDSERRHVVVATTSGLITCFDLRGRLVWSTRAEFPVFATPTVLPAFDLLVVATFHSRCLGLALGTGEVVFDRELPRPWSASHGGVAAYRDPYASPVAAADDLAVVCCAEHVVALAPDGTEVWKREIGHAIKASPAVLRGAGTLAVCPVDGRCVLLDAKTGCVEREVLLGAKVTGSPAVSGDVLAVGTQAGTVTALTSSGEVLWTSPQGAPRAYTSFTVLPDGNFVATAERGNIVCLARDDGRFLWESSQVLGLPDHEPAMDITPVASAAGSMYAASYGGDLYQFLFQPCDEE</sequence>
<name>A0A0F7W609_STRLW</name>
<dbReference type="InterPro" id="IPR002372">
    <property type="entry name" value="PQQ_rpt_dom"/>
</dbReference>
<dbReference type="InterPro" id="IPR018391">
    <property type="entry name" value="PQQ_b-propeller_rpt"/>
</dbReference>